<feature type="signal peptide" evidence="26">
    <location>
        <begin position="1"/>
        <end position="35"/>
    </location>
</feature>
<feature type="domain" description="Sushi" evidence="29">
    <location>
        <begin position="496"/>
        <end position="555"/>
    </location>
</feature>
<evidence type="ECO:0000256" key="8">
    <source>
        <dbReference type="ARBA" id="ARBA00022729"/>
    </source>
</evidence>
<dbReference type="PROSITE" id="PS50026">
    <property type="entry name" value="EGF_3"/>
    <property type="match status" value="1"/>
</dbReference>
<accession>A0A9D3S0E2</accession>
<dbReference type="InterPro" id="IPR016187">
    <property type="entry name" value="CTDL_fold"/>
</dbReference>
<feature type="disulfide bond" evidence="24">
    <location>
        <begin position="344"/>
        <end position="371"/>
    </location>
</feature>
<dbReference type="PROSITE" id="PS50041">
    <property type="entry name" value="C_TYPE_LECTIN_2"/>
    <property type="match status" value="1"/>
</dbReference>
<keyword evidence="15 23" id="KW-1015">Disulfide bond</keyword>
<evidence type="ECO:0000256" key="13">
    <source>
        <dbReference type="ARBA" id="ARBA00022989"/>
    </source>
</evidence>
<dbReference type="CDD" id="cd00054">
    <property type="entry name" value="EGF_CA"/>
    <property type="match status" value="1"/>
</dbReference>
<evidence type="ECO:0000256" key="19">
    <source>
        <dbReference type="ARBA" id="ARBA00041401"/>
    </source>
</evidence>
<dbReference type="PROSITE" id="PS00022">
    <property type="entry name" value="EGF_1"/>
    <property type="match status" value="1"/>
</dbReference>
<evidence type="ECO:0000256" key="12">
    <source>
        <dbReference type="ARBA" id="ARBA00022889"/>
    </source>
</evidence>
<dbReference type="InterPro" id="IPR000742">
    <property type="entry name" value="EGF"/>
</dbReference>
<dbReference type="EMBL" id="JAFIRN010000004">
    <property type="protein sequence ID" value="KAG5850574.1"/>
    <property type="molecule type" value="Genomic_DNA"/>
</dbReference>
<feature type="transmembrane region" description="Helical" evidence="25">
    <location>
        <begin position="691"/>
        <end position="710"/>
    </location>
</feature>
<dbReference type="InterPro" id="IPR050350">
    <property type="entry name" value="Compl-Cell_Adhes-Reg"/>
</dbReference>
<dbReference type="PROSITE" id="PS01186">
    <property type="entry name" value="EGF_2"/>
    <property type="match status" value="1"/>
</dbReference>
<evidence type="ECO:0000256" key="3">
    <source>
        <dbReference type="ARBA" id="ARBA00022475"/>
    </source>
</evidence>
<evidence type="ECO:0000313" key="30">
    <source>
        <dbReference type="EMBL" id="KAG5850574.1"/>
    </source>
</evidence>
<dbReference type="GO" id="GO:0007155">
    <property type="term" value="P:cell adhesion"/>
    <property type="evidence" value="ECO:0007669"/>
    <property type="project" value="UniProtKB-KW"/>
</dbReference>
<dbReference type="InterPro" id="IPR000436">
    <property type="entry name" value="Sushi_SCR_CCP_dom"/>
</dbReference>
<dbReference type="GO" id="GO:0030246">
    <property type="term" value="F:carbohydrate binding"/>
    <property type="evidence" value="ECO:0007669"/>
    <property type="project" value="UniProtKB-KW"/>
</dbReference>
<dbReference type="Proteomes" id="UP001044222">
    <property type="component" value="Unassembled WGS sequence"/>
</dbReference>
<evidence type="ECO:0000256" key="25">
    <source>
        <dbReference type="SAM" id="Phobius"/>
    </source>
</evidence>
<comment type="similarity">
    <text evidence="2">Belongs to the selectin/LECAM family.</text>
</comment>
<feature type="disulfide bond" evidence="24">
    <location>
        <begin position="222"/>
        <end position="249"/>
    </location>
</feature>
<feature type="disulfide bond" evidence="24">
    <location>
        <begin position="526"/>
        <end position="553"/>
    </location>
</feature>
<name>A0A9D3S0E2_ANGAN</name>
<dbReference type="Pfam" id="PF00059">
    <property type="entry name" value="Lectin_C"/>
    <property type="match status" value="1"/>
</dbReference>
<keyword evidence="14 25" id="KW-0472">Membrane</keyword>
<keyword evidence="10" id="KW-0677">Repeat</keyword>
<evidence type="ECO:0000259" key="27">
    <source>
        <dbReference type="PROSITE" id="PS50026"/>
    </source>
</evidence>
<evidence type="ECO:0000256" key="5">
    <source>
        <dbReference type="ARBA" id="ARBA00022659"/>
    </source>
</evidence>
<evidence type="ECO:0000256" key="17">
    <source>
        <dbReference type="ARBA" id="ARBA00038738"/>
    </source>
</evidence>
<keyword evidence="13 25" id="KW-1133">Transmembrane helix</keyword>
<dbReference type="GO" id="GO:0046872">
    <property type="term" value="F:metal ion binding"/>
    <property type="evidence" value="ECO:0007669"/>
    <property type="project" value="UniProtKB-KW"/>
</dbReference>
<evidence type="ECO:0000256" key="2">
    <source>
        <dbReference type="ARBA" id="ARBA00007360"/>
    </source>
</evidence>
<feature type="domain" description="C-type lectin" evidence="28">
    <location>
        <begin position="33"/>
        <end position="153"/>
    </location>
</feature>
<evidence type="ECO:0000256" key="23">
    <source>
        <dbReference type="PROSITE-ProRule" id="PRU00076"/>
    </source>
</evidence>
<keyword evidence="7" id="KW-0479">Metal-binding</keyword>
<dbReference type="SUPFAM" id="SSF57535">
    <property type="entry name" value="Complement control module/SCR domain"/>
    <property type="match status" value="8"/>
</dbReference>
<evidence type="ECO:0000256" key="6">
    <source>
        <dbReference type="ARBA" id="ARBA00022692"/>
    </source>
</evidence>
<evidence type="ECO:0000256" key="14">
    <source>
        <dbReference type="ARBA" id="ARBA00023136"/>
    </source>
</evidence>
<evidence type="ECO:0000256" key="15">
    <source>
        <dbReference type="ARBA" id="ARBA00023157"/>
    </source>
</evidence>
<evidence type="ECO:0000259" key="29">
    <source>
        <dbReference type="PROSITE" id="PS50923"/>
    </source>
</evidence>
<dbReference type="InterPro" id="IPR002396">
    <property type="entry name" value="Selectin_superfamily"/>
</dbReference>
<dbReference type="SUPFAM" id="SSF57196">
    <property type="entry name" value="EGF/Laminin"/>
    <property type="match status" value="1"/>
</dbReference>
<keyword evidence="5 24" id="KW-0768">Sushi</keyword>
<evidence type="ECO:0000256" key="7">
    <source>
        <dbReference type="ARBA" id="ARBA00022723"/>
    </source>
</evidence>
<dbReference type="SMART" id="SM00034">
    <property type="entry name" value="CLECT"/>
    <property type="match status" value="1"/>
</dbReference>
<dbReference type="Pfam" id="PF00084">
    <property type="entry name" value="Sushi"/>
    <property type="match status" value="8"/>
</dbReference>
<dbReference type="Gene3D" id="2.10.70.10">
    <property type="entry name" value="Complement Module, domain 1"/>
    <property type="match status" value="8"/>
</dbReference>
<feature type="domain" description="Sushi" evidence="29">
    <location>
        <begin position="192"/>
        <end position="251"/>
    </location>
</feature>
<feature type="domain" description="Sushi" evidence="29">
    <location>
        <begin position="618"/>
        <end position="683"/>
    </location>
</feature>
<feature type="domain" description="EGF-like" evidence="27">
    <location>
        <begin position="153"/>
        <end position="189"/>
    </location>
</feature>
<reference evidence="30" key="1">
    <citation type="submission" date="2021-01" db="EMBL/GenBank/DDBJ databases">
        <title>A chromosome-scale assembly of European eel, Anguilla anguilla.</title>
        <authorList>
            <person name="Henkel C."/>
            <person name="Jong-Raadsen S.A."/>
            <person name="Dufour S."/>
            <person name="Weltzien F.-A."/>
            <person name="Palstra A.P."/>
            <person name="Pelster B."/>
            <person name="Spaink H.P."/>
            <person name="Van Den Thillart G.E."/>
            <person name="Jansen H."/>
            <person name="Zahm M."/>
            <person name="Klopp C."/>
            <person name="Cedric C."/>
            <person name="Louis A."/>
            <person name="Berthelot C."/>
            <person name="Parey E."/>
            <person name="Roest Crollius H."/>
            <person name="Montfort J."/>
            <person name="Robinson-Rechavi M."/>
            <person name="Bucao C."/>
            <person name="Bouchez O."/>
            <person name="Gislard M."/>
            <person name="Lluch J."/>
            <person name="Milhes M."/>
            <person name="Lampietro C."/>
            <person name="Lopez Roques C."/>
            <person name="Donnadieu C."/>
            <person name="Braasch I."/>
            <person name="Desvignes T."/>
            <person name="Postlethwait J."/>
            <person name="Bobe J."/>
            <person name="Guiguen Y."/>
            <person name="Dirks R."/>
        </authorList>
    </citation>
    <scope>NUCLEOTIDE SEQUENCE</scope>
    <source>
        <strain evidence="30">Tag_6206</strain>
        <tissue evidence="30">Liver</tissue>
    </source>
</reference>
<keyword evidence="12" id="KW-0130">Cell adhesion</keyword>
<feature type="domain" description="Sushi" evidence="29">
    <location>
        <begin position="312"/>
        <end position="373"/>
    </location>
</feature>
<evidence type="ECO:0000256" key="11">
    <source>
        <dbReference type="ARBA" id="ARBA00022837"/>
    </source>
</evidence>
<dbReference type="FunFam" id="3.10.100.10:FF:000007">
    <property type="entry name" value="L-selectin"/>
    <property type="match status" value="1"/>
</dbReference>
<feature type="domain" description="Sushi" evidence="29">
    <location>
        <begin position="252"/>
        <end position="311"/>
    </location>
</feature>
<dbReference type="PROSITE" id="PS50923">
    <property type="entry name" value="SUSHI"/>
    <property type="match status" value="8"/>
</dbReference>
<keyword evidence="3" id="KW-1003">Cell membrane</keyword>
<feature type="disulfide bond" evidence="24">
    <location>
        <begin position="654"/>
        <end position="681"/>
    </location>
</feature>
<comment type="caution">
    <text evidence="23">Lacks conserved residue(s) required for the propagation of feature annotation.</text>
</comment>
<feature type="disulfide bond" evidence="24">
    <location>
        <begin position="588"/>
        <end position="615"/>
    </location>
</feature>
<comment type="function">
    <text evidence="22">Cell-surface glycoprotein having a role in immunoadhesion. Mediates in the adhesion of blood neutrophils in cytokine-activated endothelium through interaction with SELPLG/PSGL1. May have a role in capillary morphogenesis.</text>
</comment>
<evidence type="ECO:0000256" key="4">
    <source>
        <dbReference type="ARBA" id="ARBA00022536"/>
    </source>
</evidence>
<keyword evidence="16" id="KW-0325">Glycoprotein</keyword>
<dbReference type="InterPro" id="IPR001304">
    <property type="entry name" value="C-type_lectin-like"/>
</dbReference>
<feature type="domain" description="Sushi" evidence="29">
    <location>
        <begin position="434"/>
        <end position="495"/>
    </location>
</feature>
<dbReference type="InterPro" id="IPR016186">
    <property type="entry name" value="C-type_lectin-like/link_sf"/>
</dbReference>
<dbReference type="FunFam" id="2.10.70.10:FF:000001">
    <property type="entry name" value="Selectin P"/>
    <property type="match status" value="8"/>
</dbReference>
<feature type="domain" description="Sushi" evidence="29">
    <location>
        <begin position="374"/>
        <end position="433"/>
    </location>
</feature>
<evidence type="ECO:0000256" key="26">
    <source>
        <dbReference type="SAM" id="SignalP"/>
    </source>
</evidence>
<dbReference type="InterPro" id="IPR033991">
    <property type="entry name" value="Selectin_CTLD"/>
</dbReference>
<feature type="chain" id="PRO_5038604998" description="E-selectin" evidence="26">
    <location>
        <begin position="36"/>
        <end position="743"/>
    </location>
</feature>
<keyword evidence="6 25" id="KW-0812">Transmembrane</keyword>
<keyword evidence="9" id="KW-0430">Lectin</keyword>
<protein>
    <recommendedName>
        <fullName evidence="18">E-selectin</fullName>
    </recommendedName>
    <alternativeName>
        <fullName evidence="19">CD62 antigen-like family member E</fullName>
    </alternativeName>
    <alternativeName>
        <fullName evidence="20">Endothelial leukocyte adhesion molecule 1</fullName>
    </alternativeName>
    <alternativeName>
        <fullName evidence="21">Leukocyte-endothelial cell adhesion molecule 2</fullName>
    </alternativeName>
</protein>
<feature type="disulfide bond" evidence="24">
    <location>
        <begin position="404"/>
        <end position="431"/>
    </location>
</feature>
<dbReference type="Gene3D" id="3.10.100.10">
    <property type="entry name" value="Mannose-Binding Protein A, subunit A"/>
    <property type="match status" value="1"/>
</dbReference>
<dbReference type="CDD" id="cd00033">
    <property type="entry name" value="CCP"/>
    <property type="match status" value="7"/>
</dbReference>
<dbReference type="SMART" id="SM00032">
    <property type="entry name" value="CCP"/>
    <property type="match status" value="8"/>
</dbReference>
<evidence type="ECO:0000256" key="22">
    <source>
        <dbReference type="ARBA" id="ARBA00045695"/>
    </source>
</evidence>
<dbReference type="InterPro" id="IPR035976">
    <property type="entry name" value="Sushi/SCR/CCP_sf"/>
</dbReference>
<dbReference type="PANTHER" id="PTHR19325:SF493">
    <property type="entry name" value="E-SELECTIN"/>
    <property type="match status" value="1"/>
</dbReference>
<comment type="caution">
    <text evidence="30">The sequence shown here is derived from an EMBL/GenBank/DDBJ whole genome shotgun (WGS) entry which is preliminary data.</text>
</comment>
<evidence type="ECO:0000259" key="28">
    <source>
        <dbReference type="PROSITE" id="PS50041"/>
    </source>
</evidence>
<keyword evidence="4 23" id="KW-0245">EGF-like domain</keyword>
<proteinExistence type="inferred from homology"/>
<evidence type="ECO:0000256" key="9">
    <source>
        <dbReference type="ARBA" id="ARBA00022734"/>
    </source>
</evidence>
<dbReference type="PROSITE" id="PS00615">
    <property type="entry name" value="C_TYPE_LECTIN_1"/>
    <property type="match status" value="1"/>
</dbReference>
<keyword evidence="11" id="KW-0106">Calcium</keyword>
<feature type="disulfide bond" evidence="24">
    <location>
        <begin position="466"/>
        <end position="493"/>
    </location>
</feature>
<keyword evidence="8 26" id="KW-0732">Signal</keyword>
<dbReference type="PRINTS" id="PR00343">
    <property type="entry name" value="SELECTIN"/>
</dbReference>
<evidence type="ECO:0000256" key="18">
    <source>
        <dbReference type="ARBA" id="ARBA00040812"/>
    </source>
</evidence>
<feature type="disulfide bond" evidence="24">
    <location>
        <begin position="282"/>
        <end position="309"/>
    </location>
</feature>
<feature type="disulfide bond" evidence="23">
    <location>
        <begin position="179"/>
        <end position="188"/>
    </location>
</feature>
<sequence>MECSYAKQGPCGFRVLNSLALITFLHFSSWKGVDGWSYHYSKTTMNWESARKWCQMHYTDMVAIQNQGEIAHLNEYLPRQGSYYWIGIRKIDGIWTWVGTKKTLTEEAKNWAVGEPNNGKNNEDCVEIYIKREIDGGKWNDEPCRKKKTALCYTASCQQDSCGGHGECVETINSHECKCHEGFSGEKCEHVVACEAMDNPRLGSCSHPFGNFSYNSTCQFTCEDGYQLSDSRPIRCTASGNWSADPPLCEVVKCPSLDKPIDGSMVCSSDESSYNSTCSFSCAAGFQLLGAPTVICTESAQWSQETPRCEAIKCPSPEGGAHVTMKCTDSLDSLSLNSSCSFSCEEGFDLQGAESVQCSETGEWSADPPTCTVVKCPSLDKPIDGSMVCSSDESSYGSTCSFSCAAGFQLLGAPSIICTESAQWSQETPRCEAIKCPSPEGGAHVTMECTDSLDSLSLNSSCSFSCEEGFDLQGAESVQCSETGEWSADPPTCTAVKCPSLDKPIDGSMVCSSDESSYNSTCSFSCAAGFQLLGAPTVICTESAQWSQETPRCEAIKCPSPEGGAHVTMECTDSLDSLSLNSSCSFSCEEGFDLQGAESVQCSQTGEWSADPPTCTVVTCPSLEKPIDGNMVCSYISDEFSYPYSYGSNCNFTCDEGFELQGSETLTCNIHGNWTGEVPTCQAGPLLSPTSLGLAAGGTIGFLSMLLYLVKRLRQRAKHFELNSSLDEDIPPQVYKNSIDSLI</sequence>
<keyword evidence="31" id="KW-1185">Reference proteome</keyword>
<dbReference type="AlphaFoldDB" id="A0A9D3S0E2"/>
<dbReference type="CDD" id="cd03592">
    <property type="entry name" value="CLECT_selectins_like"/>
    <property type="match status" value="1"/>
</dbReference>
<feature type="domain" description="Sushi" evidence="29">
    <location>
        <begin position="556"/>
        <end position="617"/>
    </location>
</feature>
<gene>
    <name evidence="30" type="ORF">ANANG_G00083910</name>
</gene>
<evidence type="ECO:0000256" key="20">
    <source>
        <dbReference type="ARBA" id="ARBA00042113"/>
    </source>
</evidence>
<evidence type="ECO:0000256" key="21">
    <source>
        <dbReference type="ARBA" id="ARBA00043124"/>
    </source>
</evidence>
<evidence type="ECO:0000256" key="10">
    <source>
        <dbReference type="ARBA" id="ARBA00022737"/>
    </source>
</evidence>
<dbReference type="GO" id="GO:0005886">
    <property type="term" value="C:plasma membrane"/>
    <property type="evidence" value="ECO:0007669"/>
    <property type="project" value="UniProtKB-SubCell"/>
</dbReference>
<evidence type="ECO:0000256" key="1">
    <source>
        <dbReference type="ARBA" id="ARBA00004251"/>
    </source>
</evidence>
<organism evidence="30 31">
    <name type="scientific">Anguilla anguilla</name>
    <name type="common">European freshwater eel</name>
    <name type="synonym">Muraena anguilla</name>
    <dbReference type="NCBI Taxonomy" id="7936"/>
    <lineage>
        <taxon>Eukaryota</taxon>
        <taxon>Metazoa</taxon>
        <taxon>Chordata</taxon>
        <taxon>Craniata</taxon>
        <taxon>Vertebrata</taxon>
        <taxon>Euteleostomi</taxon>
        <taxon>Actinopterygii</taxon>
        <taxon>Neopterygii</taxon>
        <taxon>Teleostei</taxon>
        <taxon>Anguilliformes</taxon>
        <taxon>Anguillidae</taxon>
        <taxon>Anguilla</taxon>
    </lineage>
</organism>
<evidence type="ECO:0000256" key="24">
    <source>
        <dbReference type="PROSITE-ProRule" id="PRU00302"/>
    </source>
</evidence>
<dbReference type="SUPFAM" id="SSF56436">
    <property type="entry name" value="C-type lectin-like"/>
    <property type="match status" value="1"/>
</dbReference>
<dbReference type="PANTHER" id="PTHR19325">
    <property type="entry name" value="COMPLEMENT COMPONENT-RELATED SUSHI DOMAIN-CONTAINING"/>
    <property type="match status" value="1"/>
</dbReference>
<comment type="subunit">
    <text evidence="17">Interacts with SELPLG/PSGL1 and PODXL2 through the sialyl Lewis X epitope. SELPLG sulfation appears not to be required for this interaction.</text>
</comment>
<comment type="subcellular location">
    <subcellularLocation>
        <location evidence="1">Cell membrane</location>
        <topology evidence="1">Single-pass type I membrane protein</topology>
    </subcellularLocation>
</comment>
<dbReference type="InterPro" id="IPR018378">
    <property type="entry name" value="C-type_lectin_CS"/>
</dbReference>
<evidence type="ECO:0000313" key="31">
    <source>
        <dbReference type="Proteomes" id="UP001044222"/>
    </source>
</evidence>
<evidence type="ECO:0000256" key="16">
    <source>
        <dbReference type="ARBA" id="ARBA00023180"/>
    </source>
</evidence>